<evidence type="ECO:0000313" key="2">
    <source>
        <dbReference type="Proteomes" id="UP000239089"/>
    </source>
</evidence>
<accession>A0A2S6NFJ5</accession>
<comment type="caution">
    <text evidence="1">The sequence shown here is derived from an EMBL/GenBank/DDBJ whole genome shotgun (WGS) entry which is preliminary data.</text>
</comment>
<evidence type="ECO:0000313" key="1">
    <source>
        <dbReference type="EMBL" id="PPQ33386.1"/>
    </source>
</evidence>
<sequence length="129" mass="14792">MGNIIDLTPLLAIRPQVEEMTIIVTADTVYDAFGEYAEAPNDESFLDVLAEIVADLQCDMASPEELNERYWWAVARRYAINNGIELIDQKFCRDFNPFRNHTPALQWARKFLDTLPSRYSDFLKGDANA</sequence>
<dbReference type="RefSeq" id="WP_104506208.1">
    <property type="nucleotide sequence ID" value="NZ_JACIGC010000012.1"/>
</dbReference>
<dbReference type="Proteomes" id="UP000239089">
    <property type="component" value="Unassembled WGS sequence"/>
</dbReference>
<protein>
    <submittedName>
        <fullName evidence="1">Uncharacterized protein</fullName>
    </submittedName>
</protein>
<name>A0A2S6NFJ5_9HYPH</name>
<reference evidence="1 2" key="1">
    <citation type="journal article" date="2018" name="Arch. Microbiol.">
        <title>New insights into the metabolic potential of the phototrophic purple bacterium Rhodopila globiformis DSM 161(T) from its draft genome sequence and evidence for a vanadium-dependent nitrogenase.</title>
        <authorList>
            <person name="Imhoff J.F."/>
            <person name="Rahn T."/>
            <person name="Kunzel S."/>
            <person name="Neulinger S.C."/>
        </authorList>
    </citation>
    <scope>NUCLEOTIDE SEQUENCE [LARGE SCALE GENOMIC DNA]</scope>
    <source>
        <strain evidence="1 2">DSM 16996</strain>
    </source>
</reference>
<proteinExistence type="predicted"/>
<dbReference type="EMBL" id="NHSJ01000022">
    <property type="protein sequence ID" value="PPQ33386.1"/>
    <property type="molecule type" value="Genomic_DNA"/>
</dbReference>
<dbReference type="AlphaFoldDB" id="A0A2S6NFJ5"/>
<keyword evidence="2" id="KW-1185">Reference proteome</keyword>
<organism evidence="1 2">
    <name type="scientific">Rhodoblastus sphagnicola</name>
    <dbReference type="NCBI Taxonomy" id="333368"/>
    <lineage>
        <taxon>Bacteria</taxon>
        <taxon>Pseudomonadati</taxon>
        <taxon>Pseudomonadota</taxon>
        <taxon>Alphaproteobacteria</taxon>
        <taxon>Hyphomicrobiales</taxon>
        <taxon>Rhodoblastaceae</taxon>
        <taxon>Rhodoblastus</taxon>
    </lineage>
</organism>
<gene>
    <name evidence="1" type="ORF">CCR94_01955</name>
</gene>